<accession>A0AAW1ZRG8</accession>
<evidence type="ECO:0000313" key="2">
    <source>
        <dbReference type="Proteomes" id="UP001479290"/>
    </source>
</evidence>
<protein>
    <submittedName>
        <fullName evidence="1">Uncharacterized protein</fullName>
    </submittedName>
</protein>
<reference evidence="1 2" key="1">
    <citation type="submission" date="2024-05" db="EMBL/GenBank/DDBJ databases">
        <title>A high-quality chromosomal-level genome assembly of Topmouth culter (Culter alburnus).</title>
        <authorList>
            <person name="Zhao H."/>
        </authorList>
    </citation>
    <scope>NUCLEOTIDE SEQUENCE [LARGE SCALE GENOMIC DNA]</scope>
    <source>
        <strain evidence="1">CATC2023</strain>
        <tissue evidence="1">Muscle</tissue>
    </source>
</reference>
<keyword evidence="2" id="KW-1185">Reference proteome</keyword>
<comment type="caution">
    <text evidence="1">The sequence shown here is derived from an EMBL/GenBank/DDBJ whole genome shotgun (WGS) entry which is preliminary data.</text>
</comment>
<dbReference type="AlphaFoldDB" id="A0AAW1ZRG8"/>
<dbReference type="EMBL" id="JAWDJR010000014">
    <property type="protein sequence ID" value="KAK9963418.1"/>
    <property type="molecule type" value="Genomic_DNA"/>
</dbReference>
<proteinExistence type="predicted"/>
<organism evidence="1 2">
    <name type="scientific">Culter alburnus</name>
    <name type="common">Topmouth culter</name>
    <dbReference type="NCBI Taxonomy" id="194366"/>
    <lineage>
        <taxon>Eukaryota</taxon>
        <taxon>Metazoa</taxon>
        <taxon>Chordata</taxon>
        <taxon>Craniata</taxon>
        <taxon>Vertebrata</taxon>
        <taxon>Euteleostomi</taxon>
        <taxon>Actinopterygii</taxon>
        <taxon>Neopterygii</taxon>
        <taxon>Teleostei</taxon>
        <taxon>Ostariophysi</taxon>
        <taxon>Cypriniformes</taxon>
        <taxon>Xenocyprididae</taxon>
        <taxon>Xenocypridinae</taxon>
        <taxon>Culter</taxon>
    </lineage>
</organism>
<dbReference type="Proteomes" id="UP001479290">
    <property type="component" value="Unassembled WGS sequence"/>
</dbReference>
<name>A0AAW1ZRG8_CULAL</name>
<evidence type="ECO:0000313" key="1">
    <source>
        <dbReference type="EMBL" id="KAK9963418.1"/>
    </source>
</evidence>
<sequence length="146" mass="15684">RLGENRGLDLLSLSQQLCSARALTSPTRVTGGFLHSPAQPRTPPLPSGPLPYPLPQHRPLICRTIPFGRAAARTDHRQAAAVFPRGDAKLSTENPTRATRSVFPLLLCLSSSITLSSLSLSRSSNLSLSRIHTPFPPFTLLCPGAL</sequence>
<gene>
    <name evidence="1" type="ORF">ABG768_006605</name>
</gene>
<feature type="non-terminal residue" evidence="1">
    <location>
        <position position="1"/>
    </location>
</feature>